<protein>
    <submittedName>
        <fullName evidence="2">Uncharacterized protein</fullName>
    </submittedName>
</protein>
<evidence type="ECO:0000256" key="1">
    <source>
        <dbReference type="SAM" id="MobiDB-lite"/>
    </source>
</evidence>
<organism evidence="2 3">
    <name type="scientific">Paramuricea clavata</name>
    <name type="common">Red gorgonian</name>
    <name type="synonym">Violescent sea-whip</name>
    <dbReference type="NCBI Taxonomy" id="317549"/>
    <lineage>
        <taxon>Eukaryota</taxon>
        <taxon>Metazoa</taxon>
        <taxon>Cnidaria</taxon>
        <taxon>Anthozoa</taxon>
        <taxon>Octocorallia</taxon>
        <taxon>Malacalcyonacea</taxon>
        <taxon>Plexauridae</taxon>
        <taxon>Paramuricea</taxon>
    </lineage>
</organism>
<feature type="compositionally biased region" description="Basic and acidic residues" evidence="1">
    <location>
        <begin position="118"/>
        <end position="142"/>
    </location>
</feature>
<reference evidence="2" key="1">
    <citation type="submission" date="2020-04" db="EMBL/GenBank/DDBJ databases">
        <authorList>
            <person name="Alioto T."/>
            <person name="Alioto T."/>
            <person name="Gomez Garrido J."/>
        </authorList>
    </citation>
    <scope>NUCLEOTIDE SEQUENCE</scope>
    <source>
        <strain evidence="2">A484AB</strain>
    </source>
</reference>
<keyword evidence="3" id="KW-1185">Reference proteome</keyword>
<gene>
    <name evidence="2" type="ORF">PACLA_8A074035</name>
</gene>
<dbReference type="Proteomes" id="UP001152795">
    <property type="component" value="Unassembled WGS sequence"/>
</dbReference>
<dbReference type="OrthoDB" id="4062651at2759"/>
<feature type="compositionally biased region" description="Polar residues" evidence="1">
    <location>
        <begin position="51"/>
        <end position="67"/>
    </location>
</feature>
<evidence type="ECO:0000313" key="2">
    <source>
        <dbReference type="EMBL" id="CAB4025382.1"/>
    </source>
</evidence>
<dbReference type="EMBL" id="CACRXK020013572">
    <property type="protein sequence ID" value="CAB4025382.1"/>
    <property type="molecule type" value="Genomic_DNA"/>
</dbReference>
<comment type="caution">
    <text evidence="2">The sequence shown here is derived from an EMBL/GenBank/DDBJ whole genome shotgun (WGS) entry which is preliminary data.</text>
</comment>
<feature type="compositionally biased region" description="Polar residues" evidence="1">
    <location>
        <begin position="145"/>
        <end position="156"/>
    </location>
</feature>
<proteinExistence type="predicted"/>
<feature type="compositionally biased region" description="Basic and acidic residues" evidence="1">
    <location>
        <begin position="83"/>
        <end position="93"/>
    </location>
</feature>
<accession>A0A6S7KCW8</accession>
<feature type="region of interest" description="Disordered" evidence="1">
    <location>
        <begin position="51"/>
        <end position="156"/>
    </location>
</feature>
<evidence type="ECO:0000313" key="3">
    <source>
        <dbReference type="Proteomes" id="UP001152795"/>
    </source>
</evidence>
<dbReference type="AlphaFoldDB" id="A0A6S7KCW8"/>
<dbReference type="Gene3D" id="1.10.510.10">
    <property type="entry name" value="Transferase(Phosphotransferase) domain 1"/>
    <property type="match status" value="1"/>
</dbReference>
<name>A0A6S7KCW8_PARCT</name>
<sequence length="156" mass="17663">MQNKICLYRYEIMLKCWSHLPEDRPSFKELSKCLWDLEHDGSTYVNVESLMRQSSDDQGTGNENQAEAQKVTDIISQSDNNNIDDKPNAESELKLGITSNEGFDNPGFSLSEESLNASDEKRLLRKDKRSDPKTTLNKDEKVGNGVTSEMNSLNVE</sequence>